<name>A0A919IQ72_9ACTN</name>
<dbReference type="EMBL" id="BOMH01000056">
    <property type="protein sequence ID" value="GID68951.1"/>
    <property type="molecule type" value="Genomic_DNA"/>
</dbReference>
<reference evidence="1" key="1">
    <citation type="submission" date="2021-01" db="EMBL/GenBank/DDBJ databases">
        <title>Whole genome shotgun sequence of Actinoplanes cyaneus NBRC 14990.</title>
        <authorList>
            <person name="Komaki H."/>
            <person name="Tamura T."/>
        </authorList>
    </citation>
    <scope>NUCLEOTIDE SEQUENCE</scope>
    <source>
        <strain evidence="1">NBRC 14990</strain>
    </source>
</reference>
<accession>A0A919IQ72</accession>
<comment type="caution">
    <text evidence="1">The sequence shown here is derived from an EMBL/GenBank/DDBJ whole genome shotgun (WGS) entry which is preliminary data.</text>
</comment>
<dbReference type="Proteomes" id="UP000619479">
    <property type="component" value="Unassembled WGS sequence"/>
</dbReference>
<protein>
    <submittedName>
        <fullName evidence="1">Uncharacterized protein</fullName>
    </submittedName>
</protein>
<sequence>MPLRCRGEPGEGYPPRVVTLCSCQACLYPEIGPRPLLNSYALRVCNTLIQVRIFNGPLDGFDVVVPVNKDAHPPPVVWNNRTRLQPDRVIWPGVIEDDPREELAGPLWSKYALVPDPDHPDDRQPWRYVFVRAQDDEPDFWDWIDNL</sequence>
<evidence type="ECO:0000313" key="1">
    <source>
        <dbReference type="EMBL" id="GID68951.1"/>
    </source>
</evidence>
<gene>
    <name evidence="1" type="ORF">Acy02nite_68320</name>
</gene>
<evidence type="ECO:0000313" key="2">
    <source>
        <dbReference type="Proteomes" id="UP000619479"/>
    </source>
</evidence>
<organism evidence="1 2">
    <name type="scientific">Actinoplanes cyaneus</name>
    <dbReference type="NCBI Taxonomy" id="52696"/>
    <lineage>
        <taxon>Bacteria</taxon>
        <taxon>Bacillati</taxon>
        <taxon>Actinomycetota</taxon>
        <taxon>Actinomycetes</taxon>
        <taxon>Micromonosporales</taxon>
        <taxon>Micromonosporaceae</taxon>
        <taxon>Actinoplanes</taxon>
    </lineage>
</organism>
<keyword evidence="2" id="KW-1185">Reference proteome</keyword>
<proteinExistence type="predicted"/>
<dbReference type="AlphaFoldDB" id="A0A919IQ72"/>